<dbReference type="EMBL" id="MT418680">
    <property type="protein sequence ID" value="QKF94343.1"/>
    <property type="molecule type" value="Genomic_DNA"/>
</dbReference>
<sequence length="130" mass="15410">MIVDNLNNLLTKYTVDCNKIKIITNDENNDNVKQFMKSNNIKKISSEIDDFDDSCIIIIWYKNYNQYDNSKIKFIDEYLKVKKIFILVVPLKFDFHNIVAKCSSSSFDVISWRNEMGEKYPEYVITIKND</sequence>
<accession>A0A7D3QUQ8</accession>
<keyword evidence="2" id="KW-1185">Reference proteome</keyword>
<proteinExistence type="predicted"/>
<organism evidence="1 2">
    <name type="scientific">Fadolivirus FV1/VV64</name>
    <dbReference type="NCBI Taxonomy" id="3070911"/>
    <lineage>
        <taxon>Viruses</taxon>
        <taxon>Varidnaviria</taxon>
        <taxon>Bamfordvirae</taxon>
        <taxon>Nucleocytoviricota</taxon>
        <taxon>Megaviricetes</taxon>
        <taxon>Imitervirales</taxon>
        <taxon>Mimiviridae</taxon>
        <taxon>Klosneuvirinae</taxon>
        <taxon>Fadolivirus</taxon>
        <taxon>Fadolivirus algeromassiliense</taxon>
    </lineage>
</organism>
<name>A0A7D3QUQ8_9VIRU</name>
<evidence type="ECO:0000313" key="1">
    <source>
        <dbReference type="EMBL" id="QKF94343.1"/>
    </source>
</evidence>
<evidence type="ECO:0000313" key="2">
    <source>
        <dbReference type="Proteomes" id="UP001162001"/>
    </source>
</evidence>
<reference evidence="1 2" key="1">
    <citation type="submission" date="2020-04" db="EMBL/GenBank/DDBJ databases">
        <title>Advantages and limits of metagenomic assembly and binning of a giant virus.</title>
        <authorList>
            <person name="Schulz F."/>
            <person name="Andreani J."/>
            <person name="Francis R."/>
            <person name="Boudjemaa H."/>
            <person name="Bou Khalil J.Y."/>
            <person name="Lee J."/>
            <person name="La Scola B."/>
            <person name="Woyke T."/>
        </authorList>
    </citation>
    <scope>NUCLEOTIDE SEQUENCE [LARGE SCALE GENOMIC DNA]</scope>
    <source>
        <strain evidence="1 2">FV1/VV64</strain>
    </source>
</reference>
<protein>
    <submittedName>
        <fullName evidence="1">Uncharacterized protein</fullName>
    </submittedName>
</protein>
<gene>
    <name evidence="1" type="ORF">Fadolivirus_1_885</name>
</gene>
<dbReference type="Proteomes" id="UP001162001">
    <property type="component" value="Segment"/>
</dbReference>